<dbReference type="Gene3D" id="3.55.50.30">
    <property type="match status" value="1"/>
</dbReference>
<dbReference type="Pfam" id="PF04773">
    <property type="entry name" value="FecR"/>
    <property type="match status" value="1"/>
</dbReference>
<evidence type="ECO:0000256" key="1">
    <source>
        <dbReference type="SAM" id="Phobius"/>
    </source>
</evidence>
<protein>
    <submittedName>
        <fullName evidence="4">Anti-sigma factor</fullName>
    </submittedName>
    <submittedName>
        <fullName evidence="5">FecR protein</fullName>
    </submittedName>
</protein>
<dbReference type="EMBL" id="PYGC01000001">
    <property type="protein sequence ID" value="PSK85240.1"/>
    <property type="molecule type" value="Genomic_DNA"/>
</dbReference>
<reference evidence="5 6" key="1">
    <citation type="submission" date="2018-03" db="EMBL/GenBank/DDBJ databases">
        <title>Genomic Encyclopedia of Archaeal and Bacterial Type Strains, Phase II (KMG-II): from individual species to whole genera.</title>
        <authorList>
            <person name="Goeker M."/>
        </authorList>
    </citation>
    <scope>NUCLEOTIDE SEQUENCE [LARGE SCALE GENOMIC DNA]</scope>
    <source>
        <strain evidence="5 6">DSM 27267</strain>
    </source>
</reference>
<dbReference type="EMBL" id="BLAU01000001">
    <property type="protein sequence ID" value="GET19862.1"/>
    <property type="molecule type" value="Genomic_DNA"/>
</dbReference>
<dbReference type="Proteomes" id="UP000396862">
    <property type="component" value="Unassembled WGS sequence"/>
</dbReference>
<comment type="caution">
    <text evidence="5">The sequence shown here is derived from an EMBL/GenBank/DDBJ whole genome shotgun (WGS) entry which is preliminary data.</text>
</comment>
<feature type="transmembrane region" description="Helical" evidence="1">
    <location>
        <begin position="94"/>
        <end position="115"/>
    </location>
</feature>
<evidence type="ECO:0000313" key="5">
    <source>
        <dbReference type="EMBL" id="PSK85240.1"/>
    </source>
</evidence>
<dbReference type="PANTHER" id="PTHR30273">
    <property type="entry name" value="PERIPLASMIC SIGNAL SENSOR AND SIGMA FACTOR ACTIVATOR FECR-RELATED"/>
    <property type="match status" value="1"/>
</dbReference>
<dbReference type="Proteomes" id="UP000240621">
    <property type="component" value="Unassembled WGS sequence"/>
</dbReference>
<dbReference type="OrthoDB" id="1123467at2"/>
<proteinExistence type="predicted"/>
<accession>A0A2P8CJU3</accession>
<organism evidence="5 6">
    <name type="scientific">Prolixibacter denitrificans</name>
    <dbReference type="NCBI Taxonomy" id="1541063"/>
    <lineage>
        <taxon>Bacteria</taxon>
        <taxon>Pseudomonadati</taxon>
        <taxon>Bacteroidota</taxon>
        <taxon>Bacteroidia</taxon>
        <taxon>Marinilabiliales</taxon>
        <taxon>Prolixibacteraceae</taxon>
        <taxon>Prolixibacter</taxon>
    </lineage>
</organism>
<evidence type="ECO:0000259" key="2">
    <source>
        <dbReference type="Pfam" id="PF04773"/>
    </source>
</evidence>
<dbReference type="InterPro" id="IPR006860">
    <property type="entry name" value="FecR"/>
</dbReference>
<dbReference type="RefSeq" id="WP_106540299.1">
    <property type="nucleotide sequence ID" value="NZ_BLAU01000001.1"/>
</dbReference>
<keyword evidence="1" id="KW-1133">Transmembrane helix</keyword>
<gene>
    <name evidence="5" type="ORF">CLV93_101192</name>
    <name evidence="4" type="ORF">JCM18694_01080</name>
</gene>
<feature type="domain" description="FecR protein" evidence="2">
    <location>
        <begin position="194"/>
        <end position="283"/>
    </location>
</feature>
<feature type="domain" description="Protein FecR C-terminal" evidence="3">
    <location>
        <begin position="334"/>
        <end position="401"/>
    </location>
</feature>
<reference evidence="4 7" key="2">
    <citation type="submission" date="2019-10" db="EMBL/GenBank/DDBJ databases">
        <title>Prolixibacter strains distinguished by the presence of nitrate reductase genes were adept at nitrate-dependent anaerobic corrosion of metallic iron and carbon steel.</title>
        <authorList>
            <person name="Iino T."/>
            <person name="Shono N."/>
            <person name="Ito K."/>
            <person name="Nakamura R."/>
            <person name="Sueoka K."/>
            <person name="Harayama S."/>
            <person name="Ohkuma M."/>
        </authorList>
    </citation>
    <scope>NUCLEOTIDE SEQUENCE [LARGE SCALE GENOMIC DNA]</scope>
    <source>
        <strain evidence="4 7">MIC1-1</strain>
    </source>
</reference>
<sequence length="412" mass="47366">MKVKYLKYTTEELIDNKNFRAWILHGKKNKQWSEFINLFPEFEEKAQTARKIILFLHENGTSSQSATVHELWNEIQEFDKKINRRKQFIRFGGYLKYAAIVVFALLIAGVGYRVIRNNEGPYQFSQNPVAQGNDDARLVLSNGQHIALRKNKSSIRVDNTDDAIKIDNDSVINMAQLDAHNNGQGLNEVTIPYGKNSYIELTDGTKVWLNAGSKFAFPTRFTGKKRIVYLTGEAYFEVKHNDKQPFEVSVQGIIVKDIGTRFNISAYDSDKSIETVLLDGEVELKEAGGFSLLNKEIVMKPDHKASFNKSEKVFKVVPEPNADQYITWINGWYQFSGQRIDDVFKRLERYYNVQFIYRRPFPSSELVAGKLDLKDSLKQVLTTLSDIVPIDYRISGNQVIVNQRVNELNPRN</sequence>
<dbReference type="InterPro" id="IPR012373">
    <property type="entry name" value="Ferrdict_sens_TM"/>
</dbReference>
<dbReference type="GO" id="GO:0016989">
    <property type="term" value="F:sigma factor antagonist activity"/>
    <property type="evidence" value="ECO:0007669"/>
    <property type="project" value="TreeGrafter"/>
</dbReference>
<evidence type="ECO:0000313" key="4">
    <source>
        <dbReference type="EMBL" id="GET19862.1"/>
    </source>
</evidence>
<dbReference type="AlphaFoldDB" id="A0A2P8CJU3"/>
<evidence type="ECO:0000313" key="6">
    <source>
        <dbReference type="Proteomes" id="UP000240621"/>
    </source>
</evidence>
<keyword evidence="7" id="KW-1185">Reference proteome</keyword>
<keyword evidence="1" id="KW-0812">Transmembrane</keyword>
<dbReference type="InterPro" id="IPR032508">
    <property type="entry name" value="FecR_C"/>
</dbReference>
<dbReference type="Pfam" id="PF16344">
    <property type="entry name" value="FecR_C"/>
    <property type="match status" value="1"/>
</dbReference>
<keyword evidence="1" id="KW-0472">Membrane</keyword>
<evidence type="ECO:0000313" key="7">
    <source>
        <dbReference type="Proteomes" id="UP000396862"/>
    </source>
</evidence>
<evidence type="ECO:0000259" key="3">
    <source>
        <dbReference type="Pfam" id="PF16344"/>
    </source>
</evidence>
<dbReference type="Gene3D" id="2.60.120.1440">
    <property type="match status" value="1"/>
</dbReference>
<name>A0A2P8CJU3_9BACT</name>
<dbReference type="PANTHER" id="PTHR30273:SF2">
    <property type="entry name" value="PROTEIN FECR"/>
    <property type="match status" value="1"/>
</dbReference>